<evidence type="ECO:0000256" key="4">
    <source>
        <dbReference type="ARBA" id="ARBA00023136"/>
    </source>
</evidence>
<evidence type="ECO:0000256" key="3">
    <source>
        <dbReference type="ARBA" id="ARBA00022989"/>
    </source>
</evidence>
<evidence type="ECO:0000313" key="9">
    <source>
        <dbReference type="RefSeq" id="XP_014674123.1"/>
    </source>
</evidence>
<evidence type="ECO:0000256" key="2">
    <source>
        <dbReference type="ARBA" id="ARBA00022692"/>
    </source>
</evidence>
<keyword evidence="4 5" id="KW-0472">Membrane</keyword>
<evidence type="ECO:0000259" key="6">
    <source>
        <dbReference type="Pfam" id="PF02931"/>
    </source>
</evidence>
<dbReference type="PROSITE" id="PS00236">
    <property type="entry name" value="NEUROTR_ION_CHANNEL"/>
    <property type="match status" value="1"/>
</dbReference>
<protein>
    <submittedName>
        <fullName evidence="9">Ligand-gated ion channel 4-like</fullName>
    </submittedName>
</protein>
<keyword evidence="8" id="KW-1185">Reference proteome</keyword>
<reference evidence="9" key="1">
    <citation type="submission" date="2025-08" db="UniProtKB">
        <authorList>
            <consortium name="RefSeq"/>
        </authorList>
    </citation>
    <scope>IDENTIFICATION</scope>
</reference>
<feature type="transmembrane region" description="Helical" evidence="5">
    <location>
        <begin position="250"/>
        <end position="268"/>
    </location>
</feature>
<keyword evidence="5" id="KW-0406">Ion transport</keyword>
<dbReference type="PRINTS" id="PR00252">
    <property type="entry name" value="NRIONCHANNEL"/>
</dbReference>
<name>A0ABM1EPK2_PRICU</name>
<dbReference type="Pfam" id="PF02932">
    <property type="entry name" value="Neur_chan_memb"/>
    <property type="match status" value="2"/>
</dbReference>
<sequence>LLGGGSMSREKNMEYKLSHYLMQDYDKTVRPAFHSHDPLNVTFGLALTQIIDLRQGQEHNTRQAPTPREEHKTNTNKHYNKTAKTILKQQHTEKLTIGDRRRADTGYTDAIVSTNAIVSHDGNVTWLAAAIFRSSCRINVRYFPFDEQNCMLQFASWTYDGFQMDLIKNSDEADLSNYVANGEWKLISLKEERKVMYYSCCSEPYPHVTYTIQLRRRPLYYVFNLVLPCVLITAVALLGFYMPSDSGEKVTLGITTLLSMTVFLMLVAESMPPTSEEIPLIGMYYGRDDIASLALLGPTRMTVYHASNIHHKACAQGRAHDYQPPQDAFPEKCSEMSTSIGTEPNGGLSTGSPRFGHRVRPQSSMDLFERQFIKVLNKVYQTIEKNEIRLAEQDRRDTIRLEWQQVALVVDRILLWVFILVTTIVSLVIIYSSPYTSFYGTDPDGSV</sequence>
<feature type="transmembrane region" description="Helical" evidence="5">
    <location>
        <begin position="413"/>
        <end position="433"/>
    </location>
</feature>
<comment type="caution">
    <text evidence="5">Lacks conserved residue(s) required for the propagation of feature annotation.</text>
</comment>
<dbReference type="CDD" id="cd19051">
    <property type="entry name" value="LGIC_TM_cation"/>
    <property type="match status" value="1"/>
</dbReference>
<dbReference type="PANTHER" id="PTHR18945">
    <property type="entry name" value="NEUROTRANSMITTER GATED ION CHANNEL"/>
    <property type="match status" value="1"/>
</dbReference>
<evidence type="ECO:0000313" key="8">
    <source>
        <dbReference type="Proteomes" id="UP000695022"/>
    </source>
</evidence>
<feature type="domain" description="Neurotransmitter-gated ion-channel transmembrane" evidence="7">
    <location>
        <begin position="225"/>
        <end position="284"/>
    </location>
</feature>
<dbReference type="Gene3D" id="1.20.58.390">
    <property type="entry name" value="Neurotransmitter-gated ion-channel transmembrane domain"/>
    <property type="match status" value="2"/>
</dbReference>
<evidence type="ECO:0000256" key="1">
    <source>
        <dbReference type="ARBA" id="ARBA00004141"/>
    </source>
</evidence>
<dbReference type="RefSeq" id="XP_014674123.1">
    <property type="nucleotide sequence ID" value="XM_014818637.1"/>
</dbReference>
<evidence type="ECO:0000256" key="5">
    <source>
        <dbReference type="RuleBase" id="RU000687"/>
    </source>
</evidence>
<feature type="transmembrane region" description="Helical" evidence="5">
    <location>
        <begin position="219"/>
        <end position="244"/>
    </location>
</feature>
<keyword evidence="2 5" id="KW-0812">Transmembrane</keyword>
<dbReference type="SUPFAM" id="SSF63712">
    <property type="entry name" value="Nicotinic receptor ligand binding domain-like"/>
    <property type="match status" value="2"/>
</dbReference>
<dbReference type="GeneID" id="106814338"/>
<dbReference type="Gene3D" id="2.70.170.10">
    <property type="entry name" value="Neurotransmitter-gated ion-channel ligand-binding domain"/>
    <property type="match status" value="2"/>
</dbReference>
<feature type="domain" description="Neurotransmitter-gated ion-channel transmembrane" evidence="7">
    <location>
        <begin position="331"/>
        <end position="429"/>
    </location>
</feature>
<gene>
    <name evidence="9" type="primary">LOC106814338</name>
</gene>
<comment type="subcellular location">
    <subcellularLocation>
        <location evidence="1">Membrane</location>
        <topology evidence="1">Multi-pass membrane protein</topology>
    </subcellularLocation>
</comment>
<dbReference type="InterPro" id="IPR006202">
    <property type="entry name" value="Neur_chan_lig-bd"/>
</dbReference>
<feature type="non-terminal residue" evidence="9">
    <location>
        <position position="1"/>
    </location>
</feature>
<dbReference type="InterPro" id="IPR036719">
    <property type="entry name" value="Neuro-gated_channel_TM_sf"/>
</dbReference>
<dbReference type="SUPFAM" id="SSF90112">
    <property type="entry name" value="Neurotransmitter-gated ion-channel transmembrane pore"/>
    <property type="match status" value="1"/>
</dbReference>
<feature type="domain" description="Neurotransmitter-gated ion-channel ligand-binding" evidence="6">
    <location>
        <begin position="105"/>
        <end position="218"/>
    </location>
</feature>
<keyword evidence="5" id="KW-0407">Ion channel</keyword>
<proteinExistence type="inferred from homology"/>
<dbReference type="Pfam" id="PF02931">
    <property type="entry name" value="Neur_chan_LBD"/>
    <property type="match status" value="1"/>
</dbReference>
<dbReference type="InterPro" id="IPR006201">
    <property type="entry name" value="Neur_channel"/>
</dbReference>
<dbReference type="InterPro" id="IPR018000">
    <property type="entry name" value="Neurotransmitter_ion_chnl_CS"/>
</dbReference>
<dbReference type="InterPro" id="IPR038050">
    <property type="entry name" value="Neuro_actylchol_rec"/>
</dbReference>
<dbReference type="Proteomes" id="UP000695022">
    <property type="component" value="Unplaced"/>
</dbReference>
<accession>A0ABM1EPK2</accession>
<keyword evidence="5" id="KW-0813">Transport</keyword>
<dbReference type="InterPro" id="IPR006029">
    <property type="entry name" value="Neurotrans-gated_channel_TM"/>
</dbReference>
<keyword evidence="3 5" id="KW-1133">Transmembrane helix</keyword>
<dbReference type="CDD" id="cd18997">
    <property type="entry name" value="LGIC_ECD_nAChR"/>
    <property type="match status" value="1"/>
</dbReference>
<dbReference type="InterPro" id="IPR036734">
    <property type="entry name" value="Neur_chan_lig-bd_sf"/>
</dbReference>
<comment type="similarity">
    <text evidence="5">Belongs to the ligand-gated ion channel (TC 1.A.9) family.</text>
</comment>
<evidence type="ECO:0000259" key="7">
    <source>
        <dbReference type="Pfam" id="PF02932"/>
    </source>
</evidence>
<organism evidence="8 9">
    <name type="scientific">Priapulus caudatus</name>
    <name type="common">Priapulid worm</name>
    <dbReference type="NCBI Taxonomy" id="37621"/>
    <lineage>
        <taxon>Eukaryota</taxon>
        <taxon>Metazoa</taxon>
        <taxon>Ecdysozoa</taxon>
        <taxon>Scalidophora</taxon>
        <taxon>Priapulida</taxon>
        <taxon>Priapulimorpha</taxon>
        <taxon>Priapulimorphida</taxon>
        <taxon>Priapulidae</taxon>
        <taxon>Priapulus</taxon>
    </lineage>
</organism>